<dbReference type="EMBL" id="PJRS01000006">
    <property type="protein sequence ID" value="PLR28660.1"/>
    <property type="molecule type" value="Genomic_DNA"/>
</dbReference>
<dbReference type="SMART" id="SM00530">
    <property type="entry name" value="HTH_XRE"/>
    <property type="match status" value="1"/>
</dbReference>
<keyword evidence="1" id="KW-0238">DNA-binding</keyword>
<accession>A0A2N5DRH5</accession>
<dbReference type="PANTHER" id="PTHR46558">
    <property type="entry name" value="TRACRIPTIONAL REGULATORY PROTEIN-RELATED-RELATED"/>
    <property type="match status" value="1"/>
</dbReference>
<evidence type="ECO:0000256" key="1">
    <source>
        <dbReference type="ARBA" id="ARBA00023125"/>
    </source>
</evidence>
<dbReference type="PANTHER" id="PTHR46558:SF11">
    <property type="entry name" value="HTH-TYPE TRANSCRIPTIONAL REGULATOR XRE"/>
    <property type="match status" value="1"/>
</dbReference>
<dbReference type="CDD" id="cd00093">
    <property type="entry name" value="HTH_XRE"/>
    <property type="match status" value="1"/>
</dbReference>
<feature type="domain" description="HTH cro/C1-type" evidence="2">
    <location>
        <begin position="17"/>
        <end position="71"/>
    </location>
</feature>
<dbReference type="Gene3D" id="1.10.260.40">
    <property type="entry name" value="lambda repressor-like DNA-binding domains"/>
    <property type="match status" value="1"/>
</dbReference>
<proteinExistence type="predicted"/>
<dbReference type="InterPro" id="IPR001387">
    <property type="entry name" value="Cro/C1-type_HTH"/>
</dbReference>
<gene>
    <name evidence="3" type="ORF">SGCZBJ_01540</name>
</gene>
<dbReference type="OrthoDB" id="7188535at2"/>
<dbReference type="Pfam" id="PF01381">
    <property type="entry name" value="HTH_3"/>
    <property type="match status" value="1"/>
</dbReference>
<evidence type="ECO:0000259" key="2">
    <source>
        <dbReference type="PROSITE" id="PS50943"/>
    </source>
</evidence>
<dbReference type="PROSITE" id="PS50943">
    <property type="entry name" value="HTH_CROC1"/>
    <property type="match status" value="1"/>
</dbReference>
<name>A0A2N5DRH5_9CAUL</name>
<keyword evidence="4" id="KW-1185">Reference proteome</keyword>
<reference evidence="3 4" key="1">
    <citation type="submission" date="2017-12" db="EMBL/GenBank/DDBJ databases">
        <title>The genome sequence of Caulobacter sp. 410.</title>
        <authorList>
            <person name="Gao J."/>
            <person name="Mao X."/>
            <person name="Sun J."/>
        </authorList>
    </citation>
    <scope>NUCLEOTIDE SEQUENCE [LARGE SCALE GENOMIC DNA]</scope>
    <source>
        <strain evidence="3 4">410</strain>
    </source>
</reference>
<dbReference type="SUPFAM" id="SSF47413">
    <property type="entry name" value="lambda repressor-like DNA-binding domains"/>
    <property type="match status" value="1"/>
</dbReference>
<evidence type="ECO:0000313" key="3">
    <source>
        <dbReference type="EMBL" id="PLR28660.1"/>
    </source>
</evidence>
<organism evidence="3 4">
    <name type="scientific">Caulobacter zeae</name>
    <dbReference type="NCBI Taxonomy" id="2055137"/>
    <lineage>
        <taxon>Bacteria</taxon>
        <taxon>Pseudomonadati</taxon>
        <taxon>Pseudomonadota</taxon>
        <taxon>Alphaproteobacteria</taxon>
        <taxon>Caulobacterales</taxon>
        <taxon>Caulobacteraceae</taxon>
        <taxon>Caulobacter</taxon>
    </lineage>
</organism>
<evidence type="ECO:0000313" key="4">
    <source>
        <dbReference type="Proteomes" id="UP000234479"/>
    </source>
</evidence>
<sequence length="124" mass="13921">MKRSSPHPFDVSVGQRLRAVRRLKEVSQADLGDAVGLTFQQIQKYEQGQNRISASMLFELAKALEVSMSQLLGEAAEVQNETMRLVDGAEAAALLRAFQRISSPRVRREIIHFVEAVPDIWSLE</sequence>
<dbReference type="Proteomes" id="UP000234479">
    <property type="component" value="Unassembled WGS sequence"/>
</dbReference>
<protein>
    <submittedName>
        <fullName evidence="3">Transcriptional regulator</fullName>
    </submittedName>
</protein>
<comment type="caution">
    <text evidence="3">The sequence shown here is derived from an EMBL/GenBank/DDBJ whole genome shotgun (WGS) entry which is preliminary data.</text>
</comment>
<dbReference type="InterPro" id="IPR010982">
    <property type="entry name" value="Lambda_DNA-bd_dom_sf"/>
</dbReference>
<dbReference type="GO" id="GO:0003677">
    <property type="term" value="F:DNA binding"/>
    <property type="evidence" value="ECO:0007669"/>
    <property type="project" value="UniProtKB-KW"/>
</dbReference>
<dbReference type="AlphaFoldDB" id="A0A2N5DRH5"/>